<accession>A0A8K0WMI4</accession>
<reference evidence="2" key="1">
    <citation type="journal article" date="2021" name="Nat. Commun.">
        <title>Genetic determinants of endophytism in the Arabidopsis root mycobiome.</title>
        <authorList>
            <person name="Mesny F."/>
            <person name="Miyauchi S."/>
            <person name="Thiergart T."/>
            <person name="Pickel B."/>
            <person name="Atanasova L."/>
            <person name="Karlsson M."/>
            <person name="Huettel B."/>
            <person name="Barry K.W."/>
            <person name="Haridas S."/>
            <person name="Chen C."/>
            <person name="Bauer D."/>
            <person name="Andreopoulos W."/>
            <person name="Pangilinan J."/>
            <person name="LaButti K."/>
            <person name="Riley R."/>
            <person name="Lipzen A."/>
            <person name="Clum A."/>
            <person name="Drula E."/>
            <person name="Henrissat B."/>
            <person name="Kohler A."/>
            <person name="Grigoriev I.V."/>
            <person name="Martin F.M."/>
            <person name="Hacquard S."/>
        </authorList>
    </citation>
    <scope>NUCLEOTIDE SEQUENCE</scope>
    <source>
        <strain evidence="2">MPI-CAGE-CH-0235</strain>
    </source>
</reference>
<feature type="compositionally biased region" description="Basic and acidic residues" evidence="1">
    <location>
        <begin position="11"/>
        <end position="26"/>
    </location>
</feature>
<dbReference type="EMBL" id="JAGPNK010000013">
    <property type="protein sequence ID" value="KAH7309616.1"/>
    <property type="molecule type" value="Genomic_DNA"/>
</dbReference>
<sequence length="275" mass="31727">MPYSEAQSHGVGRDDTTKGQRERPQPDIDLLVGGSRETSGEAQPVCRESLSTPRRTAELLPNERPSRKKNGPNVPWPAGRRAYLEQLLLHSATDWEDAIEKFEAKYGMKYTHQGLANQARKQNLDFSRMYRRQDPKASAQWTTDEISFLQSLQDPDLTPQQVGDRFYDRFDTDRDLMEISAKRDVLRSSEPASTLPDDTFNAESQSTVPAFVDWEPDEDQFILEWHGFVPTDFEEAFETRFPGRRTLEALTRRRCILRRQFPSQKRSTVGLQVVF</sequence>
<dbReference type="OrthoDB" id="4619081at2759"/>
<dbReference type="Proteomes" id="UP000813444">
    <property type="component" value="Unassembled WGS sequence"/>
</dbReference>
<dbReference type="AlphaFoldDB" id="A0A8K0WMI4"/>
<comment type="caution">
    <text evidence="2">The sequence shown here is derived from an EMBL/GenBank/DDBJ whole genome shotgun (WGS) entry which is preliminary data.</text>
</comment>
<proteinExistence type="predicted"/>
<evidence type="ECO:0000256" key="1">
    <source>
        <dbReference type="SAM" id="MobiDB-lite"/>
    </source>
</evidence>
<keyword evidence="3" id="KW-1185">Reference proteome</keyword>
<name>A0A8K0WMI4_9HYPO</name>
<evidence type="ECO:0000313" key="3">
    <source>
        <dbReference type="Proteomes" id="UP000813444"/>
    </source>
</evidence>
<feature type="region of interest" description="Disordered" evidence="1">
    <location>
        <begin position="1"/>
        <end position="77"/>
    </location>
</feature>
<organism evidence="2 3">
    <name type="scientific">Stachybotrys elegans</name>
    <dbReference type="NCBI Taxonomy" id="80388"/>
    <lineage>
        <taxon>Eukaryota</taxon>
        <taxon>Fungi</taxon>
        <taxon>Dikarya</taxon>
        <taxon>Ascomycota</taxon>
        <taxon>Pezizomycotina</taxon>
        <taxon>Sordariomycetes</taxon>
        <taxon>Hypocreomycetidae</taxon>
        <taxon>Hypocreales</taxon>
        <taxon>Stachybotryaceae</taxon>
        <taxon>Stachybotrys</taxon>
    </lineage>
</organism>
<gene>
    <name evidence="2" type="ORF">B0I35DRAFT_482372</name>
</gene>
<evidence type="ECO:0000313" key="2">
    <source>
        <dbReference type="EMBL" id="KAH7309616.1"/>
    </source>
</evidence>
<protein>
    <submittedName>
        <fullName evidence="2">Uncharacterized protein</fullName>
    </submittedName>
</protein>